<keyword evidence="1" id="KW-0812">Transmembrane</keyword>
<feature type="transmembrane region" description="Helical" evidence="1">
    <location>
        <begin position="261"/>
        <end position="285"/>
    </location>
</feature>
<proteinExistence type="predicted"/>
<keyword evidence="4" id="KW-1185">Reference proteome</keyword>
<sequence>MSGASDSPFSARAVAIMVAIAVISFGGVMVLAGWAPELRQRDQAGDHPYSTSALGYNGFVRLMEAQGYPVSVSRLERSLETRDWGLMILTLPAYGNLDILEETSFQLPALVVLPKWYGSPDALNRTRQIDTRFLDARNLNDRLREVYPDAEVARVSVSLELEGDFEPGAVKPDVRLQLIRSDILETVIGNEQGALVSYDPGRGIYILSDPDMINTFGLARLENAIFATRLVNYLRTSDAEPILMDATLHGFERSENLLKMLFSVPYIGATLVALASALLLGWAALIRFGPPARETRAIALGKQALADNSAGLVTMARREMRMAPGYASLIRRRLARALGLPRTLPDSQLTEMFDRMGPAESGGKSFSELETALKGQAANRDDLVHKARDLYHWRKAIIRRTMHERG</sequence>
<feature type="domain" description="DUF4350" evidence="2">
    <location>
        <begin position="48"/>
        <end position="231"/>
    </location>
</feature>
<keyword evidence="1" id="KW-1133">Transmembrane helix</keyword>
<dbReference type="Proteomes" id="UP000025061">
    <property type="component" value="Unassembled WGS sequence"/>
</dbReference>
<evidence type="ECO:0000259" key="2">
    <source>
        <dbReference type="Pfam" id="PF14258"/>
    </source>
</evidence>
<dbReference type="RefSeq" id="WP_011646224.1">
    <property type="nucleotide sequence ID" value="NZ_ARYI01000002.1"/>
</dbReference>
<evidence type="ECO:0000313" key="3">
    <source>
        <dbReference type="EMBL" id="KCZ95840.1"/>
    </source>
</evidence>
<gene>
    <name evidence="3" type="ORF">HHI_03677</name>
</gene>
<dbReference type="InterPro" id="IPR025646">
    <property type="entry name" value="DUF4350"/>
</dbReference>
<organism evidence="3 4">
    <name type="scientific">Hyphomonas hirschiana VP5</name>
    <dbReference type="NCBI Taxonomy" id="1280951"/>
    <lineage>
        <taxon>Bacteria</taxon>
        <taxon>Pseudomonadati</taxon>
        <taxon>Pseudomonadota</taxon>
        <taxon>Alphaproteobacteria</taxon>
        <taxon>Hyphomonadales</taxon>
        <taxon>Hyphomonadaceae</taxon>
        <taxon>Hyphomonas</taxon>
    </lineage>
</organism>
<accession>A0A059FZ96</accession>
<dbReference type="Pfam" id="PF14258">
    <property type="entry name" value="DUF4350"/>
    <property type="match status" value="1"/>
</dbReference>
<comment type="caution">
    <text evidence="3">The sequence shown here is derived from an EMBL/GenBank/DDBJ whole genome shotgun (WGS) entry which is preliminary data.</text>
</comment>
<dbReference type="AlphaFoldDB" id="A0A059FZ96"/>
<dbReference type="PATRIC" id="fig|1280951.3.peg.748"/>
<evidence type="ECO:0000313" key="4">
    <source>
        <dbReference type="Proteomes" id="UP000025061"/>
    </source>
</evidence>
<reference evidence="3 4" key="1">
    <citation type="submission" date="2013-04" db="EMBL/GenBank/DDBJ databases">
        <title>Hyphomonas hirschiana VP5 Genome Sequencing.</title>
        <authorList>
            <person name="Lai Q."/>
            <person name="Shao Z."/>
        </authorList>
    </citation>
    <scope>NUCLEOTIDE SEQUENCE [LARGE SCALE GENOMIC DNA]</scope>
    <source>
        <strain evidence="3 4">VP5</strain>
    </source>
</reference>
<dbReference type="OrthoDB" id="7198805at2"/>
<name>A0A059FZ96_9PROT</name>
<dbReference type="EMBL" id="ARYI01000002">
    <property type="protein sequence ID" value="KCZ95840.1"/>
    <property type="molecule type" value="Genomic_DNA"/>
</dbReference>
<protein>
    <recommendedName>
        <fullName evidence="2">DUF4350 domain-containing protein</fullName>
    </recommendedName>
</protein>
<keyword evidence="1" id="KW-0472">Membrane</keyword>
<evidence type="ECO:0000256" key="1">
    <source>
        <dbReference type="SAM" id="Phobius"/>
    </source>
</evidence>
<feature type="transmembrane region" description="Helical" evidence="1">
    <location>
        <begin position="12"/>
        <end position="34"/>
    </location>
</feature>